<dbReference type="OrthoDB" id="9811471at2"/>
<feature type="domain" description="Amidase" evidence="1">
    <location>
        <begin position="30"/>
        <end position="474"/>
    </location>
</feature>
<dbReference type="PANTHER" id="PTHR43372:SF4">
    <property type="entry name" value="FATTY-ACID AMIDE HYDROLASE 2"/>
    <property type="match status" value="1"/>
</dbReference>
<dbReference type="Gene3D" id="3.90.1300.10">
    <property type="entry name" value="Amidase signature (AS) domain"/>
    <property type="match status" value="1"/>
</dbReference>
<dbReference type="Pfam" id="PF01425">
    <property type="entry name" value="Amidase"/>
    <property type="match status" value="1"/>
</dbReference>
<comment type="caution">
    <text evidence="2">The sequence shown here is derived from an EMBL/GenBank/DDBJ whole genome shotgun (WGS) entry which is preliminary data.</text>
</comment>
<dbReference type="InterPro" id="IPR023631">
    <property type="entry name" value="Amidase_dom"/>
</dbReference>
<evidence type="ECO:0000313" key="2">
    <source>
        <dbReference type="EMBL" id="TDO51784.1"/>
    </source>
</evidence>
<dbReference type="PANTHER" id="PTHR43372">
    <property type="entry name" value="FATTY-ACID AMIDE HYDROLASE"/>
    <property type="match status" value="1"/>
</dbReference>
<organism evidence="2 3">
    <name type="scientific">Kribbella caucasensis</name>
    <dbReference type="NCBI Taxonomy" id="2512215"/>
    <lineage>
        <taxon>Bacteria</taxon>
        <taxon>Bacillati</taxon>
        <taxon>Actinomycetota</taxon>
        <taxon>Actinomycetes</taxon>
        <taxon>Propionibacteriales</taxon>
        <taxon>Kribbellaceae</taxon>
        <taxon>Kribbella</taxon>
    </lineage>
</organism>
<accession>A0A4R6KKD2</accession>
<dbReference type="EMBL" id="SNWQ01000003">
    <property type="protein sequence ID" value="TDO51784.1"/>
    <property type="molecule type" value="Genomic_DNA"/>
</dbReference>
<gene>
    <name evidence="2" type="ORF">EV643_103523</name>
</gene>
<evidence type="ECO:0000259" key="1">
    <source>
        <dbReference type="Pfam" id="PF01425"/>
    </source>
</evidence>
<protein>
    <submittedName>
        <fullName evidence="2">Amidase</fullName>
    </submittedName>
</protein>
<dbReference type="InterPro" id="IPR036928">
    <property type="entry name" value="AS_sf"/>
</dbReference>
<dbReference type="SUPFAM" id="SSF75304">
    <property type="entry name" value="Amidase signature (AS) enzymes"/>
    <property type="match status" value="1"/>
</dbReference>
<dbReference type="AlphaFoldDB" id="A0A4R6KKD2"/>
<dbReference type="InterPro" id="IPR052739">
    <property type="entry name" value="FAAH2"/>
</dbReference>
<dbReference type="NCBIfam" id="NF004816">
    <property type="entry name" value="PRK06170.1"/>
    <property type="match status" value="1"/>
</dbReference>
<proteinExistence type="predicted"/>
<dbReference type="RefSeq" id="WP_133799669.1">
    <property type="nucleotide sequence ID" value="NZ_SNWQ01000003.1"/>
</dbReference>
<name>A0A4R6KKD2_9ACTN</name>
<reference evidence="2 3" key="1">
    <citation type="submission" date="2019-03" db="EMBL/GenBank/DDBJ databases">
        <title>Genomic Encyclopedia of Type Strains, Phase III (KMG-III): the genomes of soil and plant-associated and newly described type strains.</title>
        <authorList>
            <person name="Whitman W."/>
        </authorList>
    </citation>
    <scope>NUCLEOTIDE SEQUENCE [LARGE SCALE GENOMIC DNA]</scope>
    <source>
        <strain evidence="2 3">VKM Ac-2527</strain>
    </source>
</reference>
<dbReference type="GO" id="GO:0012505">
    <property type="term" value="C:endomembrane system"/>
    <property type="evidence" value="ECO:0007669"/>
    <property type="project" value="TreeGrafter"/>
</dbReference>
<keyword evidence="3" id="KW-1185">Reference proteome</keyword>
<dbReference type="Proteomes" id="UP000295388">
    <property type="component" value="Unassembled WGS sequence"/>
</dbReference>
<sequence length="493" mass="52941">MPTLPSEDLAFAPAHQLLASLEKREVTSRELVDIYLERIGRIDPMLNSVITLDADRARAEADQADRARAGGGAELGPLHGLPITTKDSYETQGMRSSCGREDLAHYVPTQDAEAVARLRKAGAVIMGKTNMPPGNQDVQADNSLFGPTNNPWDRSRTSGGSAGGGAVATAAGLTAFDFGSEIGGSTRIPSHFVGLYGHKATYRAISLVGHLVPGPGVNRWSEPDLACAGAQVRDARDLVPILEATTGALKRDGGFRFELAPPRATRLKDFRVAVWYEDPDCPIDADVTSAMRSAFTELEKGGATVDVHPAAIPVTIAESHRTFQPLLFSQLGIDRSGMTPAFGASMMARIAQNPRGDALKALRGTFLSHHAWMEADARRQEMRERWTRFFDSYDIVLMPVSPTAAPPHHGKVLDKFGRRFEVDGRQRPYWDQVKWCGVANIAGTPATTIPTGHGAVSGLPIGIQAMGPSGGDLTTIEFAALLGEKLGGYQRPS</sequence>
<evidence type="ECO:0000313" key="3">
    <source>
        <dbReference type="Proteomes" id="UP000295388"/>
    </source>
</evidence>